<dbReference type="AlphaFoldDB" id="A0AAV7PCE0"/>
<evidence type="ECO:0000256" key="1">
    <source>
        <dbReference type="SAM" id="MobiDB-lite"/>
    </source>
</evidence>
<organism evidence="2 3">
    <name type="scientific">Pleurodeles waltl</name>
    <name type="common">Iberian ribbed newt</name>
    <dbReference type="NCBI Taxonomy" id="8319"/>
    <lineage>
        <taxon>Eukaryota</taxon>
        <taxon>Metazoa</taxon>
        <taxon>Chordata</taxon>
        <taxon>Craniata</taxon>
        <taxon>Vertebrata</taxon>
        <taxon>Euteleostomi</taxon>
        <taxon>Amphibia</taxon>
        <taxon>Batrachia</taxon>
        <taxon>Caudata</taxon>
        <taxon>Salamandroidea</taxon>
        <taxon>Salamandridae</taxon>
        <taxon>Pleurodelinae</taxon>
        <taxon>Pleurodeles</taxon>
    </lineage>
</organism>
<feature type="compositionally biased region" description="Basic and acidic residues" evidence="1">
    <location>
        <begin position="32"/>
        <end position="42"/>
    </location>
</feature>
<gene>
    <name evidence="2" type="ORF">NDU88_004404</name>
</gene>
<accession>A0AAV7PCE0</accession>
<keyword evidence="3" id="KW-1185">Reference proteome</keyword>
<evidence type="ECO:0000313" key="2">
    <source>
        <dbReference type="EMBL" id="KAJ1125991.1"/>
    </source>
</evidence>
<feature type="compositionally biased region" description="Polar residues" evidence="1">
    <location>
        <begin position="1"/>
        <end position="21"/>
    </location>
</feature>
<dbReference type="EMBL" id="JANPWB010000011">
    <property type="protein sequence ID" value="KAJ1125991.1"/>
    <property type="molecule type" value="Genomic_DNA"/>
</dbReference>
<evidence type="ECO:0000313" key="3">
    <source>
        <dbReference type="Proteomes" id="UP001066276"/>
    </source>
</evidence>
<reference evidence="2" key="1">
    <citation type="journal article" date="2022" name="bioRxiv">
        <title>Sequencing and chromosome-scale assembly of the giantPleurodeles waltlgenome.</title>
        <authorList>
            <person name="Brown T."/>
            <person name="Elewa A."/>
            <person name="Iarovenko S."/>
            <person name="Subramanian E."/>
            <person name="Araus A.J."/>
            <person name="Petzold A."/>
            <person name="Susuki M."/>
            <person name="Suzuki K.-i.T."/>
            <person name="Hayashi T."/>
            <person name="Toyoda A."/>
            <person name="Oliveira C."/>
            <person name="Osipova E."/>
            <person name="Leigh N.D."/>
            <person name="Simon A."/>
            <person name="Yun M.H."/>
        </authorList>
    </citation>
    <scope>NUCLEOTIDE SEQUENCE</scope>
    <source>
        <strain evidence="2">20211129_DDA</strain>
        <tissue evidence="2">Liver</tissue>
    </source>
</reference>
<name>A0AAV7PCE0_PLEWA</name>
<proteinExistence type="predicted"/>
<dbReference type="Proteomes" id="UP001066276">
    <property type="component" value="Chromosome 7"/>
</dbReference>
<sequence length="81" mass="9292">MATPVTAPSDSPRIRSTSKNTLEPEPPASDESEVRADEDLRRRPTPCRLQAWSQDLGQDVSPFVSWRRRSTRGNTWRKEKL</sequence>
<comment type="caution">
    <text evidence="2">The sequence shown here is derived from an EMBL/GenBank/DDBJ whole genome shotgun (WGS) entry which is preliminary data.</text>
</comment>
<protein>
    <submittedName>
        <fullName evidence="2">Uncharacterized protein</fullName>
    </submittedName>
</protein>
<feature type="region of interest" description="Disordered" evidence="1">
    <location>
        <begin position="1"/>
        <end position="42"/>
    </location>
</feature>